<dbReference type="EMBL" id="BAABCJ010000007">
    <property type="protein sequence ID" value="GAA3712800.1"/>
    <property type="molecule type" value="Genomic_DNA"/>
</dbReference>
<evidence type="ECO:0000313" key="3">
    <source>
        <dbReference type="EMBL" id="GAA3712800.1"/>
    </source>
</evidence>
<sequence length="206" mass="20680">MTADPTPTPVPPLPQEAPDRSPWRDSTTSGLVQAALTGALTLVDPATFRPATRRCFRAGLALAVGAVGALGWRSGFRASLATAADQDGAGSGGAAEGSPEATEQRDPDDGVVPGATRPGTAGAPDARASRRVSTLGAIAVGGLLAGAVYASAAGGAAVDARVHRALAARGVARPRAVMAVGAAVLSWAVFELERRAPQADRDRADR</sequence>
<feature type="transmembrane region" description="Helical" evidence="2">
    <location>
        <begin position="176"/>
        <end position="193"/>
    </location>
</feature>
<feature type="transmembrane region" description="Helical" evidence="2">
    <location>
        <begin position="135"/>
        <end position="156"/>
    </location>
</feature>
<gene>
    <name evidence="3" type="ORF">GCM10022377_28190</name>
</gene>
<keyword evidence="2" id="KW-0812">Transmembrane</keyword>
<feature type="region of interest" description="Disordered" evidence="1">
    <location>
        <begin position="85"/>
        <end position="128"/>
    </location>
</feature>
<protein>
    <recommendedName>
        <fullName evidence="5">DUF1206 domain-containing protein</fullName>
    </recommendedName>
</protein>
<proteinExistence type="predicted"/>
<accession>A0ABP7E3D6</accession>
<feature type="region of interest" description="Disordered" evidence="1">
    <location>
        <begin position="1"/>
        <end position="28"/>
    </location>
</feature>
<keyword evidence="2" id="KW-0472">Membrane</keyword>
<evidence type="ECO:0000313" key="4">
    <source>
        <dbReference type="Proteomes" id="UP001501536"/>
    </source>
</evidence>
<dbReference type="Proteomes" id="UP001501536">
    <property type="component" value="Unassembled WGS sequence"/>
</dbReference>
<feature type="compositionally biased region" description="Pro residues" evidence="1">
    <location>
        <begin position="1"/>
        <end position="15"/>
    </location>
</feature>
<evidence type="ECO:0008006" key="5">
    <source>
        <dbReference type="Google" id="ProtNLM"/>
    </source>
</evidence>
<organism evidence="3 4">
    <name type="scientific">Zhihengliuella alba</name>
    <dbReference type="NCBI Taxonomy" id="547018"/>
    <lineage>
        <taxon>Bacteria</taxon>
        <taxon>Bacillati</taxon>
        <taxon>Actinomycetota</taxon>
        <taxon>Actinomycetes</taxon>
        <taxon>Micrococcales</taxon>
        <taxon>Micrococcaceae</taxon>
        <taxon>Zhihengliuella</taxon>
    </lineage>
</organism>
<comment type="caution">
    <text evidence="3">The sequence shown here is derived from an EMBL/GenBank/DDBJ whole genome shotgun (WGS) entry which is preliminary data.</text>
</comment>
<name>A0ABP7E3D6_9MICC</name>
<evidence type="ECO:0000256" key="1">
    <source>
        <dbReference type="SAM" id="MobiDB-lite"/>
    </source>
</evidence>
<dbReference type="RefSeq" id="WP_344886087.1">
    <property type="nucleotide sequence ID" value="NZ_BAABCJ010000007.1"/>
</dbReference>
<keyword evidence="4" id="KW-1185">Reference proteome</keyword>
<reference evidence="4" key="1">
    <citation type="journal article" date="2019" name="Int. J. Syst. Evol. Microbiol.">
        <title>The Global Catalogue of Microorganisms (GCM) 10K type strain sequencing project: providing services to taxonomists for standard genome sequencing and annotation.</title>
        <authorList>
            <consortium name="The Broad Institute Genomics Platform"/>
            <consortium name="The Broad Institute Genome Sequencing Center for Infectious Disease"/>
            <person name="Wu L."/>
            <person name="Ma J."/>
        </authorList>
    </citation>
    <scope>NUCLEOTIDE SEQUENCE [LARGE SCALE GENOMIC DNA]</scope>
    <source>
        <strain evidence="4">JCM 16961</strain>
    </source>
</reference>
<keyword evidence="2" id="KW-1133">Transmembrane helix</keyword>
<evidence type="ECO:0000256" key="2">
    <source>
        <dbReference type="SAM" id="Phobius"/>
    </source>
</evidence>